<feature type="region of interest" description="Disordered" evidence="1">
    <location>
        <begin position="166"/>
        <end position="185"/>
    </location>
</feature>
<protein>
    <submittedName>
        <fullName evidence="2">Uncharacterized protein</fullName>
    </submittedName>
</protein>
<sequence>MMSFEQAVAYIGATGASAYCHVPWLDGDGKWIGVQRCVLCEAGPGDAAEGLGLMLRVRRLPLCSGQWDTARLQVDSTLASLSPGMMMELYGMDLLQFRYAGCDPVGDVTGTVPGACAGARWPASASSRQWCAGMSEAHALHLCEPHFNGSEWPYAPPSPAAQAAWEASHRPSVERSSASHHIAAS</sequence>
<accession>A0A0G3BFK7</accession>
<reference evidence="2 3" key="1">
    <citation type="submission" date="2015-05" db="EMBL/GenBank/DDBJ databases">
        <authorList>
            <person name="Tang B."/>
            <person name="Yu Y."/>
        </authorList>
    </citation>
    <scope>NUCLEOTIDE SEQUENCE [LARGE SCALE GENOMIC DNA]</scope>
    <source>
        <strain evidence="2 3">DSM 7029</strain>
    </source>
</reference>
<evidence type="ECO:0000256" key="1">
    <source>
        <dbReference type="SAM" id="MobiDB-lite"/>
    </source>
</evidence>
<dbReference type="STRING" id="413882.AAW51_1538"/>
<dbReference type="RefSeq" id="WP_047194135.1">
    <property type="nucleotide sequence ID" value="NZ_CP011371.1"/>
</dbReference>
<dbReference type="AlphaFoldDB" id="A0A0G3BFK7"/>
<proteinExistence type="predicted"/>
<dbReference type="EMBL" id="CP011371">
    <property type="protein sequence ID" value="AKJ28229.1"/>
    <property type="molecule type" value="Genomic_DNA"/>
</dbReference>
<dbReference type="Proteomes" id="UP000035352">
    <property type="component" value="Chromosome"/>
</dbReference>
<keyword evidence="3" id="KW-1185">Reference proteome</keyword>
<gene>
    <name evidence="2" type="ORF">AAW51_1538</name>
</gene>
<name>A0A0G3BFK7_9BURK</name>
<dbReference type="KEGG" id="pbh:AAW51_1538"/>
<evidence type="ECO:0000313" key="3">
    <source>
        <dbReference type="Proteomes" id="UP000035352"/>
    </source>
</evidence>
<organism evidence="2 3">
    <name type="scientific">Caldimonas brevitalea</name>
    <dbReference type="NCBI Taxonomy" id="413882"/>
    <lineage>
        <taxon>Bacteria</taxon>
        <taxon>Pseudomonadati</taxon>
        <taxon>Pseudomonadota</taxon>
        <taxon>Betaproteobacteria</taxon>
        <taxon>Burkholderiales</taxon>
        <taxon>Sphaerotilaceae</taxon>
        <taxon>Caldimonas</taxon>
    </lineage>
</organism>
<evidence type="ECO:0000313" key="2">
    <source>
        <dbReference type="EMBL" id="AKJ28229.1"/>
    </source>
</evidence>